<organism evidence="3">
    <name type="scientific">bioreactor metagenome</name>
    <dbReference type="NCBI Taxonomy" id="1076179"/>
    <lineage>
        <taxon>unclassified sequences</taxon>
        <taxon>metagenomes</taxon>
        <taxon>ecological metagenomes</taxon>
    </lineage>
</organism>
<dbReference type="EMBL" id="VSSQ01002497">
    <property type="protein sequence ID" value="MPM15775.1"/>
    <property type="molecule type" value="Genomic_DNA"/>
</dbReference>
<accession>A0A644XHU8</accession>
<proteinExistence type="predicted"/>
<feature type="compositionally biased region" description="Basic and acidic residues" evidence="1">
    <location>
        <begin position="394"/>
        <end position="409"/>
    </location>
</feature>
<feature type="compositionally biased region" description="Low complexity" evidence="1">
    <location>
        <begin position="194"/>
        <end position="224"/>
    </location>
</feature>
<dbReference type="Gene3D" id="3.30.750.140">
    <property type="match status" value="1"/>
</dbReference>
<sequence>MQIATGAGLFLGAGAAVQQGEVVFSGQAAPSEEKGGQEPSLFTLLLTAAGARAGRAADAKDGQAAPAKGKDATPEDGTDQADGLMAQLTLMQVLLSGVNQQNGQSVQAQALAGVEAAEAASALPDSPTQDTEAILREGLEADFQALLLQTSNAAAEQPAPQATASSGEGPPAEPAVAEQPGGMELPQAFPVSQPPAAASGSAGQAQTETGAEQEQQLPEQAQSAPGTAPVLQDEGDIAQTIAEAMRASGGQAQKRQDDQPSDDLSAARGASLLQPAAPRQAEQGEAALAVERAVNQFLEDFRGAQTAPREIRIVLEPESLGTLTISVTSTADGITAKIRTERKEVFEQMTGRIQSLISALESKGMTVKNVDVTYAGEQDMNYDQQDSGAGRQDQQPRRDNGGRQEEEAFSRLWQTQASGADTAQRP</sequence>
<feature type="compositionally biased region" description="Polar residues" evidence="1">
    <location>
        <begin position="412"/>
        <end position="426"/>
    </location>
</feature>
<dbReference type="InterPro" id="IPR038610">
    <property type="entry name" value="FliK-like_C_sf"/>
</dbReference>
<feature type="region of interest" description="Disordered" evidence="1">
    <location>
        <begin position="381"/>
        <end position="426"/>
    </location>
</feature>
<name>A0A644XHU8_9ZZZZ</name>
<dbReference type="InterPro" id="IPR021136">
    <property type="entry name" value="Flagellar_hook_control-like_C"/>
</dbReference>
<dbReference type="CDD" id="cd17470">
    <property type="entry name" value="T3SS_Flik_C"/>
    <property type="match status" value="1"/>
</dbReference>
<gene>
    <name evidence="3" type="ORF">SDC9_62147</name>
</gene>
<feature type="region of interest" description="Disordered" evidence="1">
    <location>
        <begin position="57"/>
        <end position="80"/>
    </location>
</feature>
<evidence type="ECO:0000256" key="1">
    <source>
        <dbReference type="SAM" id="MobiDB-lite"/>
    </source>
</evidence>
<feature type="domain" description="Flagellar hook-length control protein-like C-terminal" evidence="2">
    <location>
        <begin position="307"/>
        <end position="377"/>
    </location>
</feature>
<reference evidence="3" key="1">
    <citation type="submission" date="2019-08" db="EMBL/GenBank/DDBJ databases">
        <authorList>
            <person name="Kucharzyk K."/>
            <person name="Murdoch R.W."/>
            <person name="Higgins S."/>
            <person name="Loffler F."/>
        </authorList>
    </citation>
    <scope>NUCLEOTIDE SEQUENCE</scope>
</reference>
<protein>
    <recommendedName>
        <fullName evidence="2">Flagellar hook-length control protein-like C-terminal domain-containing protein</fullName>
    </recommendedName>
</protein>
<feature type="region of interest" description="Disordered" evidence="1">
    <location>
        <begin position="245"/>
        <end position="265"/>
    </location>
</feature>
<comment type="caution">
    <text evidence="3">The sequence shown here is derived from an EMBL/GenBank/DDBJ whole genome shotgun (WGS) entry which is preliminary data.</text>
</comment>
<dbReference type="Pfam" id="PF02120">
    <property type="entry name" value="Flg_hook"/>
    <property type="match status" value="1"/>
</dbReference>
<feature type="region of interest" description="Disordered" evidence="1">
    <location>
        <begin position="154"/>
        <end position="230"/>
    </location>
</feature>
<evidence type="ECO:0000259" key="2">
    <source>
        <dbReference type="Pfam" id="PF02120"/>
    </source>
</evidence>
<evidence type="ECO:0000313" key="3">
    <source>
        <dbReference type="EMBL" id="MPM15775.1"/>
    </source>
</evidence>
<dbReference type="AlphaFoldDB" id="A0A644XHU8"/>
<feature type="compositionally biased region" description="Low complexity" evidence="1">
    <location>
        <begin position="154"/>
        <end position="164"/>
    </location>
</feature>